<feature type="region of interest" description="Disordered" evidence="1">
    <location>
        <begin position="135"/>
        <end position="158"/>
    </location>
</feature>
<evidence type="ECO:0008006" key="5">
    <source>
        <dbReference type="Google" id="ProtNLM"/>
    </source>
</evidence>
<keyword evidence="2" id="KW-1133">Transmembrane helix</keyword>
<evidence type="ECO:0000313" key="3">
    <source>
        <dbReference type="EMBL" id="CAJ1506048.1"/>
    </source>
</evidence>
<keyword evidence="2" id="KW-0472">Membrane</keyword>
<gene>
    <name evidence="3" type="ORF">MU0053_003092</name>
</gene>
<reference evidence="3 4" key="1">
    <citation type="submission" date="2023-08" db="EMBL/GenBank/DDBJ databases">
        <authorList>
            <person name="Folkvardsen B D."/>
            <person name="Norman A."/>
        </authorList>
    </citation>
    <scope>NUCLEOTIDE SEQUENCE [LARGE SCALE GENOMIC DNA]</scope>
    <source>
        <strain evidence="3 4">Mu0053</strain>
    </source>
</reference>
<name>A0ABM9LWV9_9MYCO</name>
<evidence type="ECO:0000313" key="4">
    <source>
        <dbReference type="Proteomes" id="UP001190465"/>
    </source>
</evidence>
<accession>A0ABM9LWV9</accession>
<keyword evidence="2" id="KW-0812">Transmembrane</keyword>
<dbReference type="RefSeq" id="WP_308478511.1">
    <property type="nucleotide sequence ID" value="NZ_OY726397.1"/>
</dbReference>
<evidence type="ECO:0000256" key="2">
    <source>
        <dbReference type="SAM" id="Phobius"/>
    </source>
</evidence>
<feature type="transmembrane region" description="Helical" evidence="2">
    <location>
        <begin position="314"/>
        <end position="332"/>
    </location>
</feature>
<organism evidence="3 4">
    <name type="scientific">[Mycobacterium] burgundiense</name>
    <dbReference type="NCBI Taxonomy" id="3064286"/>
    <lineage>
        <taxon>Bacteria</taxon>
        <taxon>Bacillati</taxon>
        <taxon>Actinomycetota</taxon>
        <taxon>Actinomycetes</taxon>
        <taxon>Mycobacteriales</taxon>
        <taxon>Mycobacteriaceae</taxon>
        <taxon>Mycolicibacterium</taxon>
    </lineage>
</organism>
<feature type="transmembrane region" description="Helical" evidence="2">
    <location>
        <begin position="189"/>
        <end position="213"/>
    </location>
</feature>
<sequence length="356" mass="39478">MQTLTVGLVADPGLSTTIVDSLAAELPRKFAEQISDRIHWKVETHTRALPLDEQGNVEVWEHSDRLMRQQGWDLFVSVTELTRRWGETLVASDTNKTYRAAVISLPALGPIRLRHHVTKSIVRVVHVLFDSEGSNTYRPGRSRPSPLHPTREEVADDSSGRNVVVELSPVRGRLRLVLGMVRVNRPWRLLPSLSSAIAAAVAAAAFGVFYSSIWNMADSMSGTRLAIISVVAIMSMMLWLMLYNGLWERPRDLDQRSNAALYNTATVLTLAAGVTSMYVLLFTVVLLGSLIIVPPDYLESVLAHPASWRDYTELALLASSLGTFAGALGSSFESDRAVRSAMYGKREQERHARTTR</sequence>
<proteinExistence type="predicted"/>
<protein>
    <recommendedName>
        <fullName evidence="5">5,10-methylene-tetrahydrofolate dehydrogenase</fullName>
    </recommendedName>
</protein>
<feature type="transmembrane region" description="Helical" evidence="2">
    <location>
        <begin position="267"/>
        <end position="294"/>
    </location>
</feature>
<dbReference type="EMBL" id="OY726397">
    <property type="protein sequence ID" value="CAJ1506048.1"/>
    <property type="molecule type" value="Genomic_DNA"/>
</dbReference>
<evidence type="ECO:0000256" key="1">
    <source>
        <dbReference type="SAM" id="MobiDB-lite"/>
    </source>
</evidence>
<feature type="transmembrane region" description="Helical" evidence="2">
    <location>
        <begin position="225"/>
        <end position="246"/>
    </location>
</feature>
<keyword evidence="4" id="KW-1185">Reference proteome</keyword>
<dbReference type="Proteomes" id="UP001190465">
    <property type="component" value="Chromosome"/>
</dbReference>